<dbReference type="Gene3D" id="2.60.40.1180">
    <property type="entry name" value="Golgi alpha-mannosidase II"/>
    <property type="match status" value="1"/>
</dbReference>
<dbReference type="InterPro" id="IPR015340">
    <property type="entry name" value="A_amylase_C_dom"/>
</dbReference>
<feature type="disulfide bond" evidence="15">
    <location>
        <begin position="269"/>
        <end position="310"/>
    </location>
</feature>
<evidence type="ECO:0000256" key="2">
    <source>
        <dbReference type="ARBA" id="ARBA00001913"/>
    </source>
</evidence>
<evidence type="ECO:0000313" key="23">
    <source>
        <dbReference type="Proteomes" id="UP000670092"/>
    </source>
</evidence>
<feature type="disulfide bond" evidence="15">
    <location>
        <begin position="179"/>
        <end position="193"/>
    </location>
</feature>
<dbReference type="PIRSF" id="PIRSF001024">
    <property type="entry name" value="Alph-amyl_fung"/>
    <property type="match status" value="1"/>
</dbReference>
<keyword evidence="7 18" id="KW-0378">Hydrolase</keyword>
<feature type="binding site" evidence="16">
    <location>
        <position position="324"/>
    </location>
    <ligand>
        <name>substrate</name>
    </ligand>
</feature>
<dbReference type="PANTHER" id="PTHR10357:SF215">
    <property type="entry name" value="ALPHA-AMYLASE 1"/>
    <property type="match status" value="1"/>
</dbReference>
<evidence type="ECO:0000256" key="3">
    <source>
        <dbReference type="ARBA" id="ARBA00008061"/>
    </source>
</evidence>
<dbReference type="CDD" id="cd11319">
    <property type="entry name" value="AmyAc_euk_AmyA"/>
    <property type="match status" value="1"/>
</dbReference>
<evidence type="ECO:0000256" key="1">
    <source>
        <dbReference type="ARBA" id="ARBA00000548"/>
    </source>
</evidence>
<evidence type="ECO:0000256" key="7">
    <source>
        <dbReference type="ARBA" id="ARBA00022801"/>
    </source>
</evidence>
<dbReference type="PRINTS" id="PR00110">
    <property type="entry name" value="ALPHAAMYLASE"/>
</dbReference>
<evidence type="ECO:0000256" key="9">
    <source>
        <dbReference type="ARBA" id="ARBA00023157"/>
    </source>
</evidence>
<dbReference type="InterPro" id="IPR006046">
    <property type="entry name" value="Alpha_amylase"/>
</dbReference>
<feature type="domain" description="Glycosyl hydrolase family 13 catalytic" evidence="21">
    <location>
        <begin position="39"/>
        <end position="396"/>
    </location>
</feature>
<evidence type="ECO:0000256" key="20">
    <source>
        <dbReference type="SAM" id="SignalP"/>
    </source>
</evidence>
<feature type="active site" description="Nucleophile" evidence="13">
    <location>
        <position position="235"/>
    </location>
</feature>
<evidence type="ECO:0000256" key="15">
    <source>
        <dbReference type="PIRSR" id="PIRSR001024-4"/>
    </source>
</evidence>
<evidence type="ECO:0000256" key="16">
    <source>
        <dbReference type="PIRSR" id="PIRSR001024-5"/>
    </source>
</evidence>
<keyword evidence="8" id="KW-0106">Calcium</keyword>
<dbReference type="InterPro" id="IPR013780">
    <property type="entry name" value="Glyco_hydro_b"/>
</dbReference>
<comment type="cofactor">
    <cofactor evidence="2">
        <name>Ca(2+)</name>
        <dbReference type="ChEBI" id="CHEBI:29108"/>
    </cofactor>
</comment>
<keyword evidence="11 18" id="KW-0119">Carbohydrate metabolism</keyword>
<sequence>MISALQFPCRLLGLLILCRLAALSLAASTEDWRFRSIYQVFTDRFARSDGSTTAECDPRKGLICGGTWRGIINKMDYIQGLGFDAIMISPVAKNIDGLSKYGEAYHGYWAQDLYQLNPHFGTRQDLLDLARELHSRGMYLMVDIVINNMAVILDGKPFTSIDYTMFNPFNDPKYYHPYCKIEDYSNYTQARNCWMGDDVVALPDLNTESEEVNEMMESWVKGLVANYSIDGLRIDAAKHVGPEYLKRVAKASGVFATGEVYEGDVAKVCDFQNLLPSVPNYPLYFSMIETFTAGKTKVYSEKLSLEKATCNDITTLATFTENHDLPRFASYTKDISLAQNAIVFTLLSDGIPLYYQGQEQHFSGGDTPENREALWTSNYNTDAPLYKLTATLNKIRAHVIRVNAEYVINKSYIIYSDGSALITRKGVEGSHLTVVYSNQGEHGGPYRIDLRSSYAPGMIVTEVLGCTNYTVDPTGTLAVPMDAGLPKVIFPAEKMPGSGLCGTPDWIAHNNTLNSGSSSLRHGALGLAGVPMGMILTALTASFIGLL</sequence>
<keyword evidence="19" id="KW-1133">Transmembrane helix</keyword>
<dbReference type="SUPFAM" id="SSF51445">
    <property type="entry name" value="(Trans)glycosidases"/>
    <property type="match status" value="1"/>
</dbReference>
<dbReference type="Pfam" id="PF00128">
    <property type="entry name" value="Alpha-amylase"/>
    <property type="match status" value="1"/>
</dbReference>
<evidence type="ECO:0000256" key="18">
    <source>
        <dbReference type="RuleBase" id="RU361134"/>
    </source>
</evidence>
<dbReference type="EC" id="3.2.1.1" evidence="4 18"/>
<feature type="binding site" evidence="16">
    <location>
        <position position="109"/>
    </location>
    <ligand>
        <name>substrate</name>
    </ligand>
</feature>
<evidence type="ECO:0000256" key="17">
    <source>
        <dbReference type="RuleBase" id="RU003615"/>
    </source>
</evidence>
<organism evidence="22 23">
    <name type="scientific">Ajellomyces capsulatus</name>
    <name type="common">Darling's disease fungus</name>
    <name type="synonym">Histoplasma capsulatum</name>
    <dbReference type="NCBI Taxonomy" id="5037"/>
    <lineage>
        <taxon>Eukaryota</taxon>
        <taxon>Fungi</taxon>
        <taxon>Dikarya</taxon>
        <taxon>Ascomycota</taxon>
        <taxon>Pezizomycotina</taxon>
        <taxon>Eurotiomycetes</taxon>
        <taxon>Eurotiomycetidae</taxon>
        <taxon>Onygenales</taxon>
        <taxon>Ajellomycetaceae</taxon>
        <taxon>Histoplasma</taxon>
    </lineage>
</organism>
<dbReference type="OrthoDB" id="204980at2759"/>
<evidence type="ECO:0000259" key="21">
    <source>
        <dbReference type="SMART" id="SM00642"/>
    </source>
</evidence>
<evidence type="ECO:0000256" key="14">
    <source>
        <dbReference type="PIRSR" id="PIRSR001024-2"/>
    </source>
</evidence>
<keyword evidence="5" id="KW-0479">Metal-binding</keyword>
<evidence type="ECO:0000256" key="6">
    <source>
        <dbReference type="ARBA" id="ARBA00022729"/>
    </source>
</evidence>
<protein>
    <recommendedName>
        <fullName evidence="4 18">Alpha-amylase</fullName>
        <ecNumber evidence="4 18">3.2.1.1</ecNumber>
    </recommendedName>
</protein>
<dbReference type="SUPFAM" id="SSF51011">
    <property type="entry name" value="Glycosyl hydrolase domain"/>
    <property type="match status" value="1"/>
</dbReference>
<feature type="chain" id="PRO_5034233744" description="Alpha-amylase" evidence="20">
    <location>
        <begin position="27"/>
        <end position="547"/>
    </location>
</feature>
<dbReference type="VEuPathDB" id="FungiDB:I7I52_01036"/>
<feature type="binding site" evidence="16">
    <location>
        <position position="263"/>
    </location>
    <ligand>
        <name>substrate</name>
    </ligand>
</feature>
<reference evidence="22 23" key="1">
    <citation type="submission" date="2021-01" db="EMBL/GenBank/DDBJ databases">
        <title>Chromosome-level genome assembly of a human fungal pathogen reveals clustering of transcriptionally co-regulated genes.</title>
        <authorList>
            <person name="Voorhies M."/>
            <person name="Cohen S."/>
            <person name="Shea T.P."/>
            <person name="Petrus S."/>
            <person name="Munoz J.F."/>
            <person name="Poplawski S."/>
            <person name="Goldman W.E."/>
            <person name="Michael T."/>
            <person name="Cuomo C.A."/>
            <person name="Sil A."/>
            <person name="Beyhan S."/>
        </authorList>
    </citation>
    <scope>NUCLEOTIDE SEQUENCE [LARGE SCALE GENOMIC DNA]</scope>
    <source>
        <strain evidence="22 23">G184AR</strain>
    </source>
</reference>
<dbReference type="Pfam" id="PF09260">
    <property type="entry name" value="A_amylase_dom_C"/>
    <property type="match status" value="1"/>
</dbReference>
<feature type="site" description="Transition state stabilizer" evidence="14">
    <location>
        <position position="324"/>
    </location>
</feature>
<keyword evidence="9 15" id="KW-1015">Disulfide bond</keyword>
<feature type="disulfide bond" evidence="15">
    <location>
        <begin position="466"/>
        <end position="501"/>
    </location>
</feature>
<keyword evidence="6 20" id="KW-0732">Signal</keyword>
<dbReference type="PANTHER" id="PTHR10357">
    <property type="entry name" value="ALPHA-AMYLASE FAMILY MEMBER"/>
    <property type="match status" value="1"/>
</dbReference>
<dbReference type="Proteomes" id="UP000670092">
    <property type="component" value="Unassembled WGS sequence"/>
</dbReference>
<dbReference type="GO" id="GO:0004556">
    <property type="term" value="F:alpha-amylase activity"/>
    <property type="evidence" value="ECO:0007669"/>
    <property type="project" value="UniProtKB-UniRule"/>
</dbReference>
<dbReference type="GO" id="GO:0016052">
    <property type="term" value="P:carbohydrate catabolic process"/>
    <property type="evidence" value="ECO:0007669"/>
    <property type="project" value="InterPro"/>
</dbReference>
<proteinExistence type="inferred from homology"/>
<dbReference type="EMBL" id="JAEVHI010000001">
    <property type="protein sequence ID" value="KAG5303135.1"/>
    <property type="molecule type" value="Genomic_DNA"/>
</dbReference>
<evidence type="ECO:0000256" key="19">
    <source>
        <dbReference type="SAM" id="Phobius"/>
    </source>
</evidence>
<keyword evidence="10" id="KW-0325">Glycoprotein</keyword>
<evidence type="ECO:0000256" key="5">
    <source>
        <dbReference type="ARBA" id="ARBA00022723"/>
    </source>
</evidence>
<dbReference type="GO" id="GO:0005509">
    <property type="term" value="F:calcium ion binding"/>
    <property type="evidence" value="ECO:0007669"/>
    <property type="project" value="InterPro"/>
</dbReference>
<accession>A0A8H7Z8E5</accession>
<evidence type="ECO:0000256" key="10">
    <source>
        <dbReference type="ARBA" id="ARBA00023180"/>
    </source>
</evidence>
<feature type="binding site" evidence="16">
    <location>
        <position position="371"/>
    </location>
    <ligand>
        <name>substrate</name>
    </ligand>
</feature>
<dbReference type="InterPro" id="IPR013777">
    <property type="entry name" value="A-amylase-like"/>
</dbReference>
<dbReference type="Gene3D" id="3.20.20.80">
    <property type="entry name" value="Glycosidases"/>
    <property type="match status" value="1"/>
</dbReference>
<dbReference type="AlphaFoldDB" id="A0A8H7Z8E5"/>
<evidence type="ECO:0000256" key="4">
    <source>
        <dbReference type="ARBA" id="ARBA00012595"/>
    </source>
</evidence>
<feature type="transmembrane region" description="Helical" evidence="19">
    <location>
        <begin position="524"/>
        <end position="546"/>
    </location>
</feature>
<keyword evidence="12 18" id="KW-0326">Glycosidase</keyword>
<keyword evidence="19" id="KW-0472">Membrane</keyword>
<feature type="binding site" evidence="16">
    <location>
        <position position="233"/>
    </location>
    <ligand>
        <name>substrate</name>
    </ligand>
</feature>
<gene>
    <name evidence="22" type="primary">AMY2</name>
    <name evidence="22" type="ORF">I7I52_01036</name>
</gene>
<name>A0A8H7Z8E5_AJECA</name>
<comment type="similarity">
    <text evidence="3 17">Belongs to the glycosyl hydrolase 13 family.</text>
</comment>
<dbReference type="FunFam" id="3.20.20.80:FF:000120">
    <property type="entry name" value="Alpha-amylase A"/>
    <property type="match status" value="1"/>
</dbReference>
<dbReference type="InterPro" id="IPR017853">
    <property type="entry name" value="GH"/>
</dbReference>
<keyword evidence="19" id="KW-0812">Transmembrane</keyword>
<evidence type="ECO:0000313" key="22">
    <source>
        <dbReference type="EMBL" id="KAG5303135.1"/>
    </source>
</evidence>
<comment type="catalytic activity">
    <reaction evidence="1 18">
        <text>Endohydrolysis of (1-&gt;4)-alpha-D-glucosidic linkages in polysaccharides containing three or more (1-&gt;4)-alpha-linked D-glucose units.</text>
        <dbReference type="EC" id="3.2.1.1"/>
    </reaction>
</comment>
<feature type="disulfide bond" evidence="15">
    <location>
        <begin position="56"/>
        <end position="64"/>
    </location>
</feature>
<dbReference type="SMART" id="SM00642">
    <property type="entry name" value="Aamy"/>
    <property type="match status" value="1"/>
</dbReference>
<comment type="caution">
    <text evidence="22">The sequence shown here is derived from an EMBL/GenBank/DDBJ whole genome shotgun (WGS) entry which is preliminary data.</text>
</comment>
<evidence type="ECO:0000256" key="12">
    <source>
        <dbReference type="ARBA" id="ARBA00023295"/>
    </source>
</evidence>
<evidence type="ECO:0000256" key="8">
    <source>
        <dbReference type="ARBA" id="ARBA00022837"/>
    </source>
</evidence>
<evidence type="ECO:0000256" key="13">
    <source>
        <dbReference type="PIRSR" id="PIRSR001024-1"/>
    </source>
</evidence>
<dbReference type="InterPro" id="IPR006047">
    <property type="entry name" value="GH13_cat_dom"/>
</dbReference>
<evidence type="ECO:0000256" key="11">
    <source>
        <dbReference type="ARBA" id="ARBA00023277"/>
    </source>
</evidence>
<feature type="signal peptide" evidence="20">
    <location>
        <begin position="1"/>
        <end position="26"/>
    </location>
</feature>
<feature type="active site" description="Proton donor" evidence="13">
    <location>
        <position position="259"/>
    </location>
</feature>